<dbReference type="RefSeq" id="WP_137998407.1">
    <property type="nucleotide sequence ID" value="NZ_SJDU01000160.1"/>
</dbReference>
<evidence type="ECO:0000313" key="2">
    <source>
        <dbReference type="EMBL" id="TKZ35113.1"/>
    </source>
</evidence>
<keyword evidence="2" id="KW-0489">Methyltransferase</keyword>
<keyword evidence="1" id="KW-0175">Coiled coil</keyword>
<dbReference type="GO" id="GO:0008168">
    <property type="term" value="F:methyltransferase activity"/>
    <property type="evidence" value="ECO:0007669"/>
    <property type="project" value="UniProtKB-KW"/>
</dbReference>
<protein>
    <submittedName>
        <fullName evidence="2">Class I SAM-dependent methyltransferase</fullName>
    </submittedName>
</protein>
<dbReference type="Gene3D" id="3.40.50.150">
    <property type="entry name" value="Vaccinia Virus protein VP39"/>
    <property type="match status" value="1"/>
</dbReference>
<comment type="caution">
    <text evidence="2">The sequence shown here is derived from an EMBL/GenBank/DDBJ whole genome shotgun (WGS) entry which is preliminary data.</text>
</comment>
<name>A0ABY2TR94_9SPIR</name>
<keyword evidence="2" id="KW-0808">Transferase</keyword>
<dbReference type="GO" id="GO:0032259">
    <property type="term" value="P:methylation"/>
    <property type="evidence" value="ECO:0007669"/>
    <property type="project" value="UniProtKB-KW"/>
</dbReference>
<dbReference type="Proteomes" id="UP000310168">
    <property type="component" value="Unassembled WGS sequence"/>
</dbReference>
<sequence>MQNEIQNKNKKKICVITDINGIYGFGHFTRMKFIANKLNFFYDFIFSSINEKSELFFKSNLNLNVETCKFDEIKKINPYLIIVDCREVDKKYIKRLKKISPVIIVDSVGEERKFADIVIEMLPNLDNSDLVNIKPFLATVLNSNIKPRYDSEAPILVYLGFNNDLKNKAFQIISKIENKKFVFIESQNENENIISKKFSPDIFENPYSAVITYFGLTAFECIEAKIPVILLSPTKYHNDLGEKCGDIFFNLGFFEDINIEEAFNKINNFLFDFDLQNEYKENSKNIDTEKSIERIKIIIDNIEDFQSIECAFCKSKNIELKNRNHESNLYKCKKCNSLFRKYFLPVSTDYSSKYFIEDYKNQYGKTYEEDEENLKALAKNRLEIIKNIKPAGKILDLGSAMGFFLKEASLNGYETEGIEISEYAANYCVNNLNLYVHNISLLDFEYKEKEYDIITAWYVLEHICDFEKLLKNILFSLKDGGIFAFAMPNGNGISGKFNKNYFKIVPCDHAFETNPKALNKFLKNYSLKRIHLKNKSVYYDRFCDIFNLKFLKENKTSKNLYNSFAKKYNLGDTFECVYKKD</sequence>
<feature type="coiled-coil region" evidence="1">
    <location>
        <begin position="360"/>
        <end position="387"/>
    </location>
</feature>
<dbReference type="PANTHER" id="PTHR43861:SF6">
    <property type="entry name" value="METHYLTRANSFERASE TYPE 11"/>
    <property type="match status" value="1"/>
</dbReference>
<dbReference type="SUPFAM" id="SSF53335">
    <property type="entry name" value="S-adenosyl-L-methionine-dependent methyltransferases"/>
    <property type="match status" value="1"/>
</dbReference>
<proteinExistence type="predicted"/>
<dbReference type="Pfam" id="PF13489">
    <property type="entry name" value="Methyltransf_23"/>
    <property type="match status" value="1"/>
</dbReference>
<gene>
    <name evidence="2" type="ORF">EZH24_06975</name>
</gene>
<dbReference type="EMBL" id="SJDU01000160">
    <property type="protein sequence ID" value="TKZ35113.1"/>
    <property type="molecule type" value="Genomic_DNA"/>
</dbReference>
<accession>A0ABY2TR94</accession>
<dbReference type="PANTHER" id="PTHR43861">
    <property type="entry name" value="TRANS-ACONITATE 2-METHYLTRANSFERASE-RELATED"/>
    <property type="match status" value="1"/>
</dbReference>
<evidence type="ECO:0000256" key="1">
    <source>
        <dbReference type="SAM" id="Coils"/>
    </source>
</evidence>
<reference evidence="2 3" key="1">
    <citation type="journal article" date="2019" name="Anaerobe">
        <title>Brachyspira catarrhinii sp. nov., an anaerobic intestinal spirochaete isolated from vervet monkeys may have been misidentified as Brachyspira aalborgi in previous studies.</title>
        <authorList>
            <person name="Phillips N.D."/>
            <person name="La T."/>
            <person name="Hampson D.J."/>
        </authorList>
    </citation>
    <scope>NUCLEOTIDE SEQUENCE [LARGE SCALE GENOMIC DNA]</scope>
    <source>
        <strain evidence="2 3">Z12</strain>
    </source>
</reference>
<dbReference type="Gene3D" id="3.40.50.11190">
    <property type="match status" value="1"/>
</dbReference>
<dbReference type="CDD" id="cd02440">
    <property type="entry name" value="AdoMet_MTases"/>
    <property type="match status" value="1"/>
</dbReference>
<organism evidence="2 3">
    <name type="scientific">Brachyspira catarrhinii</name>
    <dbReference type="NCBI Taxonomy" id="2528966"/>
    <lineage>
        <taxon>Bacteria</taxon>
        <taxon>Pseudomonadati</taxon>
        <taxon>Spirochaetota</taxon>
        <taxon>Spirochaetia</taxon>
        <taxon>Brachyspirales</taxon>
        <taxon>Brachyspiraceae</taxon>
        <taxon>Brachyspira</taxon>
    </lineage>
</organism>
<keyword evidence="3" id="KW-1185">Reference proteome</keyword>
<dbReference type="InterPro" id="IPR029063">
    <property type="entry name" value="SAM-dependent_MTases_sf"/>
</dbReference>
<evidence type="ECO:0000313" key="3">
    <source>
        <dbReference type="Proteomes" id="UP000310168"/>
    </source>
</evidence>